<evidence type="ECO:0000313" key="8">
    <source>
        <dbReference type="EMBL" id="KAK0514428.1"/>
    </source>
</evidence>
<dbReference type="Pfam" id="PF02544">
    <property type="entry name" value="Steroid_dh"/>
    <property type="match status" value="1"/>
</dbReference>
<evidence type="ECO:0000259" key="7">
    <source>
        <dbReference type="Pfam" id="PF02544"/>
    </source>
</evidence>
<feature type="domain" description="3-oxo-5-alpha-steroid 4-dehydrogenase C-terminal" evidence="7">
    <location>
        <begin position="117"/>
        <end position="288"/>
    </location>
</feature>
<sequence>MEILKSWCPPSREHWELLVFLWQLFPLCTTFVWYSSYYPMGKTSTESIFNIPGKIGWATMEAPGFITLLYIMYSLPKSEGIENLPLENWVMAGCFTIHYIYRALLAPLVLNPSMSPIHILVWLAALSFQLINATCIGGWLAGYGPTTKADWAGTAPRIEAGLMIFAVGLLANIFHDDELREIRRAAAREQKSREEAEDKKNQGKGVEKVYRIPENGLFRVILYPHYFCEWIEWCGFWMVGGWACVPARIFVINEVTAMLPRALQGKRWYIERFGQAKIGNKKAVIPGII</sequence>
<keyword evidence="5 6" id="KW-0472">Membrane</keyword>
<dbReference type="EMBL" id="JAFEKC020000005">
    <property type="protein sequence ID" value="KAK0514428.1"/>
    <property type="molecule type" value="Genomic_DNA"/>
</dbReference>
<evidence type="ECO:0000256" key="5">
    <source>
        <dbReference type="ARBA" id="ARBA00023136"/>
    </source>
</evidence>
<evidence type="ECO:0000256" key="3">
    <source>
        <dbReference type="ARBA" id="ARBA00022692"/>
    </source>
</evidence>
<comment type="subcellular location">
    <subcellularLocation>
        <location evidence="1">Membrane</location>
        <topology evidence="1">Multi-pass membrane protein</topology>
    </subcellularLocation>
</comment>
<dbReference type="Proteomes" id="UP001166286">
    <property type="component" value="Unassembled WGS sequence"/>
</dbReference>
<dbReference type="GO" id="GO:0016020">
    <property type="term" value="C:membrane"/>
    <property type="evidence" value="ECO:0007669"/>
    <property type="project" value="UniProtKB-SubCell"/>
</dbReference>
<evidence type="ECO:0000256" key="6">
    <source>
        <dbReference type="SAM" id="Phobius"/>
    </source>
</evidence>
<dbReference type="AlphaFoldDB" id="A0AA39R3Z0"/>
<organism evidence="8 9">
    <name type="scientific">Cladonia borealis</name>
    <dbReference type="NCBI Taxonomy" id="184061"/>
    <lineage>
        <taxon>Eukaryota</taxon>
        <taxon>Fungi</taxon>
        <taxon>Dikarya</taxon>
        <taxon>Ascomycota</taxon>
        <taxon>Pezizomycotina</taxon>
        <taxon>Lecanoromycetes</taxon>
        <taxon>OSLEUM clade</taxon>
        <taxon>Lecanoromycetidae</taxon>
        <taxon>Lecanorales</taxon>
        <taxon>Lecanorineae</taxon>
        <taxon>Cladoniaceae</taxon>
        <taxon>Cladonia</taxon>
    </lineage>
</organism>
<dbReference type="InterPro" id="IPR039357">
    <property type="entry name" value="SRD5A/TECR"/>
</dbReference>
<dbReference type="InterPro" id="IPR016636">
    <property type="entry name" value="3-oxo-5-alpha-steroid_4-DH"/>
</dbReference>
<keyword evidence="9" id="KW-1185">Reference proteome</keyword>
<reference evidence="8" key="1">
    <citation type="submission" date="2023-03" db="EMBL/GenBank/DDBJ databases">
        <title>Complete genome of Cladonia borealis.</title>
        <authorList>
            <person name="Park H."/>
        </authorList>
    </citation>
    <scope>NUCLEOTIDE SEQUENCE</scope>
    <source>
        <strain evidence="8">ANT050790</strain>
    </source>
</reference>
<dbReference type="PANTHER" id="PTHR10556">
    <property type="entry name" value="3-OXO-5-ALPHA-STEROID 4-DEHYDROGENASE"/>
    <property type="match status" value="1"/>
</dbReference>
<accession>A0AA39R3Z0</accession>
<dbReference type="PIRSF" id="PIRSF015596">
    <property type="entry name" value="5_alpha-SR2"/>
    <property type="match status" value="1"/>
</dbReference>
<name>A0AA39R3Z0_9LECA</name>
<dbReference type="PANTHER" id="PTHR10556:SF43">
    <property type="entry name" value="STEROID 5-ALPHA-REDUCTASE DET2"/>
    <property type="match status" value="1"/>
</dbReference>
<keyword evidence="3 6" id="KW-0812">Transmembrane</keyword>
<evidence type="ECO:0000313" key="9">
    <source>
        <dbReference type="Proteomes" id="UP001166286"/>
    </source>
</evidence>
<proteinExistence type="inferred from homology"/>
<dbReference type="GO" id="GO:0008202">
    <property type="term" value="P:steroid metabolic process"/>
    <property type="evidence" value="ECO:0007669"/>
    <property type="project" value="InterPro"/>
</dbReference>
<feature type="transmembrane region" description="Helical" evidence="6">
    <location>
        <begin position="15"/>
        <end position="34"/>
    </location>
</feature>
<keyword evidence="4 6" id="KW-1133">Transmembrane helix</keyword>
<dbReference type="InterPro" id="IPR001104">
    <property type="entry name" value="3-oxo-5_a-steroid_4-DH_C"/>
</dbReference>
<protein>
    <recommendedName>
        <fullName evidence="7">3-oxo-5-alpha-steroid 4-dehydrogenase C-terminal domain-containing protein</fullName>
    </recommendedName>
</protein>
<dbReference type="GO" id="GO:0003865">
    <property type="term" value="F:3-oxo-5-alpha-steroid 4-dehydrogenase activity"/>
    <property type="evidence" value="ECO:0007669"/>
    <property type="project" value="InterPro"/>
</dbReference>
<feature type="transmembrane region" description="Helical" evidence="6">
    <location>
        <begin position="89"/>
        <end position="110"/>
    </location>
</feature>
<evidence type="ECO:0000256" key="2">
    <source>
        <dbReference type="ARBA" id="ARBA00007742"/>
    </source>
</evidence>
<comment type="caution">
    <text evidence="8">The sequence shown here is derived from an EMBL/GenBank/DDBJ whole genome shotgun (WGS) entry which is preliminary data.</text>
</comment>
<feature type="transmembrane region" description="Helical" evidence="6">
    <location>
        <begin position="55"/>
        <end position="73"/>
    </location>
</feature>
<evidence type="ECO:0000256" key="1">
    <source>
        <dbReference type="ARBA" id="ARBA00004141"/>
    </source>
</evidence>
<dbReference type="PROSITE" id="PS50244">
    <property type="entry name" value="S5A_REDUCTASE"/>
    <property type="match status" value="1"/>
</dbReference>
<gene>
    <name evidence="8" type="ORF">JMJ35_003045</name>
</gene>
<feature type="transmembrane region" description="Helical" evidence="6">
    <location>
        <begin position="154"/>
        <end position="174"/>
    </location>
</feature>
<feature type="transmembrane region" description="Helical" evidence="6">
    <location>
        <begin position="119"/>
        <end position="142"/>
    </location>
</feature>
<evidence type="ECO:0000256" key="4">
    <source>
        <dbReference type="ARBA" id="ARBA00022989"/>
    </source>
</evidence>
<comment type="similarity">
    <text evidence="2">Belongs to the steroid 5-alpha reductase family.</text>
</comment>